<accession>A0A3M7SMU8</accession>
<sequence>MLTSRTRREESNDIFVHNVISHNINIENSSSEIYSPGFECKTKQQTYYYWYINDDQENAYQILRLGILIDFKPLNLSGSQDEHEIQILTFKLITPFIVEPYITDQKLSNIWVRNSYRIKYLRRHKPSGQHTAEYVKNILNAHFLRTKLRTVRYQKDS</sequence>
<keyword evidence="2" id="KW-1185">Reference proteome</keyword>
<dbReference type="Proteomes" id="UP000276133">
    <property type="component" value="Unassembled WGS sequence"/>
</dbReference>
<comment type="caution">
    <text evidence="1">The sequence shown here is derived from an EMBL/GenBank/DDBJ whole genome shotgun (WGS) entry which is preliminary data.</text>
</comment>
<organism evidence="1 2">
    <name type="scientific">Brachionus plicatilis</name>
    <name type="common">Marine rotifer</name>
    <name type="synonym">Brachionus muelleri</name>
    <dbReference type="NCBI Taxonomy" id="10195"/>
    <lineage>
        <taxon>Eukaryota</taxon>
        <taxon>Metazoa</taxon>
        <taxon>Spiralia</taxon>
        <taxon>Gnathifera</taxon>
        <taxon>Rotifera</taxon>
        <taxon>Eurotatoria</taxon>
        <taxon>Monogononta</taxon>
        <taxon>Pseudotrocha</taxon>
        <taxon>Ploima</taxon>
        <taxon>Brachionidae</taxon>
        <taxon>Brachionus</taxon>
    </lineage>
</organism>
<evidence type="ECO:0000313" key="2">
    <source>
        <dbReference type="Proteomes" id="UP000276133"/>
    </source>
</evidence>
<dbReference type="AlphaFoldDB" id="A0A3M7SMU8"/>
<gene>
    <name evidence="1" type="ORF">BpHYR1_045294</name>
</gene>
<name>A0A3M7SMU8_BRAPC</name>
<proteinExistence type="predicted"/>
<reference evidence="1 2" key="1">
    <citation type="journal article" date="2018" name="Sci. Rep.">
        <title>Genomic signatures of local adaptation to the degree of environmental predictability in rotifers.</title>
        <authorList>
            <person name="Franch-Gras L."/>
            <person name="Hahn C."/>
            <person name="Garcia-Roger E.M."/>
            <person name="Carmona M.J."/>
            <person name="Serra M."/>
            <person name="Gomez A."/>
        </authorList>
    </citation>
    <scope>NUCLEOTIDE SEQUENCE [LARGE SCALE GENOMIC DNA]</scope>
    <source>
        <strain evidence="1">HYR1</strain>
    </source>
</reference>
<evidence type="ECO:0000313" key="1">
    <source>
        <dbReference type="EMBL" id="RNA37113.1"/>
    </source>
</evidence>
<protein>
    <submittedName>
        <fullName evidence="1">Uncharacterized protein</fullName>
    </submittedName>
</protein>
<dbReference type="EMBL" id="REGN01001094">
    <property type="protein sequence ID" value="RNA37113.1"/>
    <property type="molecule type" value="Genomic_DNA"/>
</dbReference>